<accession>A0A817MQJ4</accession>
<feature type="region of interest" description="Disordered" evidence="1">
    <location>
        <begin position="1"/>
        <end position="87"/>
    </location>
</feature>
<dbReference type="OrthoDB" id="10053624at2759"/>
<proteinExistence type="predicted"/>
<dbReference type="InterPro" id="IPR026185">
    <property type="entry name" value="EPSTI1"/>
</dbReference>
<reference evidence="3" key="1">
    <citation type="submission" date="2021-02" db="EMBL/GenBank/DDBJ databases">
        <authorList>
            <person name="Nowell W R."/>
        </authorList>
    </citation>
    <scope>NUCLEOTIDE SEQUENCE</scope>
</reference>
<evidence type="ECO:0000259" key="2">
    <source>
        <dbReference type="PROSITE" id="PS51140"/>
    </source>
</evidence>
<protein>
    <recommendedName>
        <fullName evidence="2">CUE domain-containing protein</fullName>
    </recommendedName>
</protein>
<feature type="region of interest" description="Disordered" evidence="1">
    <location>
        <begin position="154"/>
        <end position="207"/>
    </location>
</feature>
<dbReference type="PANTHER" id="PTHR22529:SF1">
    <property type="entry name" value="EPITHELIAL-STROMAL INTERACTION PROTEIN 1"/>
    <property type="match status" value="1"/>
</dbReference>
<evidence type="ECO:0000313" key="3">
    <source>
        <dbReference type="EMBL" id="CAF3077319.1"/>
    </source>
</evidence>
<sequence>MNMSRVYRHPAPSTTRRPPLAAATPPRLRPPRSTMNQPVTRGAPTSFRGRTMHTERPQLPRNNNNLLDENDETQQQEQRPVHVGDGFHMFTPSTTKREQMRRQAENEQRQYQAHLESKRLHGIHEVHRLGGDGLSEEEVRQRQAENFRREKLQRLEKSHQDQIQKKQQEEKDIEVKKQAARLQSMENEKKVRSDQTRDSDRRVTTDRLTDQYDDMNISSDTNQTRSYNETLTSEKLSTLREMLPHIDDQTLQYHLEVYNGNIDAIVSELAAN</sequence>
<dbReference type="Proteomes" id="UP000663851">
    <property type="component" value="Unassembled WGS sequence"/>
</dbReference>
<evidence type="ECO:0000313" key="4">
    <source>
        <dbReference type="EMBL" id="CAF4189907.1"/>
    </source>
</evidence>
<dbReference type="Proteomes" id="UP000663825">
    <property type="component" value="Unassembled WGS sequence"/>
</dbReference>
<name>A0A817MQJ4_9BILA</name>
<dbReference type="GO" id="GO:0043130">
    <property type="term" value="F:ubiquitin binding"/>
    <property type="evidence" value="ECO:0007669"/>
    <property type="project" value="InterPro"/>
</dbReference>
<dbReference type="PROSITE" id="PS51140">
    <property type="entry name" value="CUE"/>
    <property type="match status" value="1"/>
</dbReference>
<feature type="compositionally biased region" description="Basic and acidic residues" evidence="1">
    <location>
        <begin position="186"/>
        <end position="207"/>
    </location>
</feature>
<dbReference type="EMBL" id="CAJOBO010000312">
    <property type="protein sequence ID" value="CAF4189907.1"/>
    <property type="molecule type" value="Genomic_DNA"/>
</dbReference>
<dbReference type="EMBL" id="CAJNXB010000627">
    <property type="protein sequence ID" value="CAF3077319.1"/>
    <property type="molecule type" value="Genomic_DNA"/>
</dbReference>
<evidence type="ECO:0000256" key="1">
    <source>
        <dbReference type="SAM" id="MobiDB-lite"/>
    </source>
</evidence>
<dbReference type="PANTHER" id="PTHR22529">
    <property type="entry name" value="EPITHELIAL-STROMAL INTERACTION PROTEIN 1"/>
    <property type="match status" value="1"/>
</dbReference>
<feature type="compositionally biased region" description="Low complexity" evidence="1">
    <location>
        <begin position="10"/>
        <end position="34"/>
    </location>
</feature>
<dbReference type="CDD" id="cd14279">
    <property type="entry name" value="CUE"/>
    <property type="match status" value="1"/>
</dbReference>
<comment type="caution">
    <text evidence="3">The sequence shown here is derived from an EMBL/GenBank/DDBJ whole genome shotgun (WGS) entry which is preliminary data.</text>
</comment>
<dbReference type="AlphaFoldDB" id="A0A817MQJ4"/>
<feature type="domain" description="CUE" evidence="2">
    <location>
        <begin position="231"/>
        <end position="272"/>
    </location>
</feature>
<gene>
    <name evidence="4" type="ORF">HFQ381_LOCUS6777</name>
    <name evidence="3" type="ORF">TIS948_LOCUS5440</name>
</gene>
<evidence type="ECO:0000313" key="5">
    <source>
        <dbReference type="Proteomes" id="UP000663825"/>
    </source>
</evidence>
<dbReference type="Gene3D" id="1.10.8.10">
    <property type="entry name" value="DNA helicase RuvA subunit, C-terminal domain"/>
    <property type="match status" value="1"/>
</dbReference>
<feature type="compositionally biased region" description="Basic and acidic residues" evidence="1">
    <location>
        <begin position="154"/>
        <end position="177"/>
    </location>
</feature>
<organism evidence="3 5">
    <name type="scientific">Rotaria socialis</name>
    <dbReference type="NCBI Taxonomy" id="392032"/>
    <lineage>
        <taxon>Eukaryota</taxon>
        <taxon>Metazoa</taxon>
        <taxon>Spiralia</taxon>
        <taxon>Gnathifera</taxon>
        <taxon>Rotifera</taxon>
        <taxon>Eurotatoria</taxon>
        <taxon>Bdelloidea</taxon>
        <taxon>Philodinida</taxon>
        <taxon>Philodinidae</taxon>
        <taxon>Rotaria</taxon>
    </lineage>
</organism>
<dbReference type="Pfam" id="PF02845">
    <property type="entry name" value="CUE"/>
    <property type="match status" value="1"/>
</dbReference>
<dbReference type="InterPro" id="IPR003892">
    <property type="entry name" value="CUE"/>
</dbReference>